<dbReference type="InterPro" id="IPR035891">
    <property type="entry name" value="CheY-binding_CheA"/>
</dbReference>
<dbReference type="PANTHER" id="PTHR43395">
    <property type="entry name" value="SENSOR HISTIDINE KINASE CHEA"/>
    <property type="match status" value="1"/>
</dbReference>
<dbReference type="EC" id="2.7.13.3" evidence="2"/>
<keyword evidence="17" id="KW-1185">Reference proteome</keyword>
<dbReference type="GO" id="GO:0005524">
    <property type="term" value="F:ATP binding"/>
    <property type="evidence" value="ECO:0007669"/>
    <property type="project" value="UniProtKB-KW"/>
</dbReference>
<dbReference type="GO" id="GO:0006935">
    <property type="term" value="P:chemotaxis"/>
    <property type="evidence" value="ECO:0007669"/>
    <property type="project" value="UniProtKB-KW"/>
</dbReference>
<dbReference type="InterPro" id="IPR037006">
    <property type="entry name" value="CheA-like_homodim_sf"/>
</dbReference>
<evidence type="ECO:0000313" key="17">
    <source>
        <dbReference type="Proteomes" id="UP000199516"/>
    </source>
</evidence>
<evidence type="ECO:0000259" key="14">
    <source>
        <dbReference type="PROSITE" id="PS50851"/>
    </source>
</evidence>
<organism evidence="16 17">
    <name type="scientific">Alteribacillus iranensis</name>
    <dbReference type="NCBI Taxonomy" id="930128"/>
    <lineage>
        <taxon>Bacteria</taxon>
        <taxon>Bacillati</taxon>
        <taxon>Bacillota</taxon>
        <taxon>Bacilli</taxon>
        <taxon>Bacillales</taxon>
        <taxon>Bacillaceae</taxon>
        <taxon>Alteribacillus</taxon>
    </lineage>
</organism>
<feature type="compositionally biased region" description="Basic and acidic residues" evidence="12">
    <location>
        <begin position="254"/>
        <end position="278"/>
    </location>
</feature>
<dbReference type="Gene3D" id="3.30.565.10">
    <property type="entry name" value="Histidine kinase-like ATPase, C-terminal domain"/>
    <property type="match status" value="1"/>
</dbReference>
<dbReference type="Proteomes" id="UP000199516">
    <property type="component" value="Unassembled WGS sequence"/>
</dbReference>
<evidence type="ECO:0000256" key="6">
    <source>
        <dbReference type="ARBA" id="ARBA00022679"/>
    </source>
</evidence>
<evidence type="ECO:0000256" key="5">
    <source>
        <dbReference type="ARBA" id="ARBA00022553"/>
    </source>
</evidence>
<dbReference type="InterPro" id="IPR010808">
    <property type="entry name" value="CheA_P2-bd"/>
</dbReference>
<dbReference type="SMART" id="SM01231">
    <property type="entry name" value="H-kinase_dim"/>
    <property type="match status" value="1"/>
</dbReference>
<evidence type="ECO:0000313" key="16">
    <source>
        <dbReference type="EMBL" id="SFE83121.1"/>
    </source>
</evidence>
<dbReference type="STRING" id="930128.SAMN05192532_104255"/>
<dbReference type="PROSITE" id="PS50109">
    <property type="entry name" value="HIS_KIN"/>
    <property type="match status" value="1"/>
</dbReference>
<keyword evidence="8 16" id="KW-0418">Kinase</keyword>
<evidence type="ECO:0000256" key="2">
    <source>
        <dbReference type="ARBA" id="ARBA00012438"/>
    </source>
</evidence>
<keyword evidence="10" id="KW-0902">Two-component regulatory system</keyword>
<dbReference type="InterPro" id="IPR036890">
    <property type="entry name" value="HATPase_C_sf"/>
</dbReference>
<dbReference type="SUPFAM" id="SSF50341">
    <property type="entry name" value="CheW-like"/>
    <property type="match status" value="1"/>
</dbReference>
<evidence type="ECO:0000256" key="7">
    <source>
        <dbReference type="ARBA" id="ARBA00022741"/>
    </source>
</evidence>
<dbReference type="SMART" id="SM00387">
    <property type="entry name" value="HATPase_c"/>
    <property type="match status" value="1"/>
</dbReference>
<accession>A0A1I2DS91</accession>
<dbReference type="EMBL" id="FONT01000004">
    <property type="protein sequence ID" value="SFE83121.1"/>
    <property type="molecule type" value="Genomic_DNA"/>
</dbReference>
<dbReference type="OrthoDB" id="9803176at2"/>
<dbReference type="InterPro" id="IPR036061">
    <property type="entry name" value="CheW-like_dom_sf"/>
</dbReference>
<evidence type="ECO:0000259" key="13">
    <source>
        <dbReference type="PROSITE" id="PS50109"/>
    </source>
</evidence>
<dbReference type="InterPro" id="IPR003594">
    <property type="entry name" value="HATPase_dom"/>
</dbReference>
<dbReference type="PROSITE" id="PS50894">
    <property type="entry name" value="HPT"/>
    <property type="match status" value="1"/>
</dbReference>
<dbReference type="Pfam" id="PF02895">
    <property type="entry name" value="H-kinase_dim"/>
    <property type="match status" value="1"/>
</dbReference>
<keyword evidence="7" id="KW-0547">Nucleotide-binding</keyword>
<gene>
    <name evidence="16" type="ORF">SAMN05192532_104255</name>
</gene>
<dbReference type="SMART" id="SM00260">
    <property type="entry name" value="CheW"/>
    <property type="match status" value="1"/>
</dbReference>
<dbReference type="InterPro" id="IPR037052">
    <property type="entry name" value="CheA-like_P2_sf"/>
</dbReference>
<dbReference type="SUPFAM" id="SSF55052">
    <property type="entry name" value="CheY-binding domain of CheA"/>
    <property type="match status" value="1"/>
</dbReference>
<keyword evidence="5 11" id="KW-0597">Phosphoprotein</keyword>
<dbReference type="Gene3D" id="2.30.30.40">
    <property type="entry name" value="SH3 Domains"/>
    <property type="match status" value="1"/>
</dbReference>
<evidence type="ECO:0000256" key="9">
    <source>
        <dbReference type="ARBA" id="ARBA00022840"/>
    </source>
</evidence>
<feature type="modified residue" description="Phosphohistidine" evidence="11">
    <location>
        <position position="46"/>
    </location>
</feature>
<dbReference type="PROSITE" id="PS50851">
    <property type="entry name" value="CHEW"/>
    <property type="match status" value="1"/>
</dbReference>
<dbReference type="InterPro" id="IPR004358">
    <property type="entry name" value="Sig_transdc_His_kin-like_C"/>
</dbReference>
<dbReference type="AlphaFoldDB" id="A0A1I2DS91"/>
<dbReference type="PANTHER" id="PTHR43395:SF1">
    <property type="entry name" value="CHEMOTAXIS PROTEIN CHEA"/>
    <property type="match status" value="1"/>
</dbReference>
<dbReference type="Pfam" id="PF02518">
    <property type="entry name" value="HATPase_c"/>
    <property type="match status" value="1"/>
</dbReference>
<dbReference type="FunFam" id="3.30.565.10:FF:000016">
    <property type="entry name" value="Chemotaxis protein CheA, putative"/>
    <property type="match status" value="1"/>
</dbReference>
<dbReference type="InterPro" id="IPR004105">
    <property type="entry name" value="CheA-like_dim"/>
</dbReference>
<dbReference type="Pfam" id="PF07194">
    <property type="entry name" value="P2"/>
    <property type="match status" value="1"/>
</dbReference>
<evidence type="ECO:0000256" key="11">
    <source>
        <dbReference type="PROSITE-ProRule" id="PRU00110"/>
    </source>
</evidence>
<dbReference type="FunFam" id="2.30.30.40:FF:000048">
    <property type="entry name" value="Chemotaxis protein CheA, putative"/>
    <property type="match status" value="1"/>
</dbReference>
<dbReference type="GO" id="GO:0000155">
    <property type="term" value="F:phosphorelay sensor kinase activity"/>
    <property type="evidence" value="ECO:0007669"/>
    <property type="project" value="InterPro"/>
</dbReference>
<dbReference type="GO" id="GO:0005737">
    <property type="term" value="C:cytoplasm"/>
    <property type="evidence" value="ECO:0007669"/>
    <property type="project" value="InterPro"/>
</dbReference>
<evidence type="ECO:0000256" key="12">
    <source>
        <dbReference type="SAM" id="MobiDB-lite"/>
    </source>
</evidence>
<evidence type="ECO:0000256" key="1">
    <source>
        <dbReference type="ARBA" id="ARBA00000085"/>
    </source>
</evidence>
<dbReference type="InterPro" id="IPR002545">
    <property type="entry name" value="CheW-lke_dom"/>
</dbReference>
<keyword evidence="6" id="KW-0808">Transferase</keyword>
<dbReference type="Pfam" id="PF01584">
    <property type="entry name" value="CheW"/>
    <property type="match status" value="1"/>
</dbReference>
<evidence type="ECO:0000256" key="3">
    <source>
        <dbReference type="ARBA" id="ARBA00021495"/>
    </source>
</evidence>
<dbReference type="InterPro" id="IPR005467">
    <property type="entry name" value="His_kinase_dom"/>
</dbReference>
<dbReference type="SUPFAM" id="SSF55874">
    <property type="entry name" value="ATPase domain of HSP90 chaperone/DNA topoisomerase II/histidine kinase"/>
    <property type="match status" value="1"/>
</dbReference>
<dbReference type="PRINTS" id="PR00344">
    <property type="entry name" value="BCTRLSENSOR"/>
</dbReference>
<dbReference type="Gene3D" id="3.30.70.1110">
    <property type="entry name" value="Histidine kinase CheA-like, P2 response regulator-binding domain"/>
    <property type="match status" value="1"/>
</dbReference>
<dbReference type="SMART" id="SM00073">
    <property type="entry name" value="HPT"/>
    <property type="match status" value="1"/>
</dbReference>
<dbReference type="Gene3D" id="1.20.120.160">
    <property type="entry name" value="HPT domain"/>
    <property type="match status" value="1"/>
</dbReference>
<protein>
    <recommendedName>
        <fullName evidence="3">Chemotaxis protein CheA</fullName>
        <ecNumber evidence="2">2.7.13.3</ecNumber>
    </recommendedName>
</protein>
<reference evidence="16 17" key="1">
    <citation type="submission" date="2016-10" db="EMBL/GenBank/DDBJ databases">
        <authorList>
            <person name="de Groot N.N."/>
        </authorList>
    </citation>
    <scope>NUCLEOTIDE SEQUENCE [LARGE SCALE GENOMIC DNA]</scope>
    <source>
        <strain evidence="16 17">DSM 23995</strain>
    </source>
</reference>
<dbReference type="SUPFAM" id="SSF47226">
    <property type="entry name" value="Histidine-containing phosphotransfer domain, HPT domain"/>
    <property type="match status" value="1"/>
</dbReference>
<dbReference type="InterPro" id="IPR036641">
    <property type="entry name" value="HPT_dom_sf"/>
</dbReference>
<dbReference type="InterPro" id="IPR008207">
    <property type="entry name" value="Sig_transdc_His_kin_Hpt_dom"/>
</dbReference>
<dbReference type="Gene3D" id="1.10.287.560">
    <property type="entry name" value="Histidine kinase CheA-like, homodimeric domain"/>
    <property type="match status" value="1"/>
</dbReference>
<sequence>MSTNQYMDLFLEESEEHLQAVNANLLELEKEPDNLSLVNEIFRSAHTLKGMAATMGFEDLTALTHQMENVLDAIRNEEIQVETDILNVVFDAVEDLEEMIIDISQGGSGSKDTTVIVSQLEQVLEGSSVSDFVEKTEREQPAFDSNVEYDGFVQSVLTQAFEEEYHVYQVQVELREDCVLKRARIFMIMEGLEGKAEIIHSSPSVEELEEEKFDYQFTMTLTSMKNAEEIEKIVSHVSEVASVNVKPLTEKEIAPVTQEKETEKSETEKKVEKEKSEPANKPVGGGITSKSIRVNIDRIDQLMRSFEELLIYRGRLEQLAKENGNKDSIETLEKMTRVSNDLQNLILSMRMVPVEQVFNRFPRMVRSLSQELGKKINLRITGADTELDRTVVDQIGDPLVHLIRNSVDHGLELPEERLEKNKQEAGEIHLKAYHSGNHVVIEVSDDGAGINREKVASKAVKSGIITKEEADQFSDNEIYDLLFASGFSTADQVSDVSGRGVGLDVVKTTIESLGGAITVTSVPGEGSLFSIELPLTLSIILALLVRVADETYAISLSSIKETTIIPKSKIRTVHHQKVINFRDSVIPIISLRETFGFPEIDQEECPAVIVQKGEKMVALLVDSLIGQEEIVIKSLGAFLTNVHAISGATILGDGKVALILDSNAFIG</sequence>
<name>A0A1I2DS91_9BACI</name>
<dbReference type="InterPro" id="IPR036097">
    <property type="entry name" value="HisK_dim/P_sf"/>
</dbReference>
<keyword evidence="9" id="KW-0067">ATP-binding</keyword>
<dbReference type="CDD" id="cd00088">
    <property type="entry name" value="HPT"/>
    <property type="match status" value="1"/>
</dbReference>
<proteinExistence type="predicted"/>
<dbReference type="InterPro" id="IPR051315">
    <property type="entry name" value="Bact_Chemotaxis_CheA"/>
</dbReference>
<dbReference type="Pfam" id="PF01627">
    <property type="entry name" value="Hpt"/>
    <property type="match status" value="1"/>
</dbReference>
<dbReference type="RefSeq" id="WP_091661604.1">
    <property type="nucleotide sequence ID" value="NZ_FONT01000004.1"/>
</dbReference>
<dbReference type="SUPFAM" id="SSF47384">
    <property type="entry name" value="Homodimeric domain of signal transducing histidine kinase"/>
    <property type="match status" value="1"/>
</dbReference>
<feature type="domain" description="CheW-like" evidence="14">
    <location>
        <begin position="539"/>
        <end position="667"/>
    </location>
</feature>
<evidence type="ECO:0000256" key="10">
    <source>
        <dbReference type="ARBA" id="ARBA00023012"/>
    </source>
</evidence>
<comment type="catalytic activity">
    <reaction evidence="1">
        <text>ATP + protein L-histidine = ADP + protein N-phospho-L-histidine.</text>
        <dbReference type="EC" id="2.7.13.3"/>
    </reaction>
</comment>
<keyword evidence="4" id="KW-0145">Chemotaxis</keyword>
<evidence type="ECO:0000256" key="4">
    <source>
        <dbReference type="ARBA" id="ARBA00022500"/>
    </source>
</evidence>
<dbReference type="CDD" id="cd16916">
    <property type="entry name" value="HATPase_CheA-like"/>
    <property type="match status" value="1"/>
</dbReference>
<feature type="domain" description="HPt" evidence="15">
    <location>
        <begin position="1"/>
        <end position="103"/>
    </location>
</feature>
<dbReference type="CDD" id="cd00731">
    <property type="entry name" value="CheA_reg"/>
    <property type="match status" value="1"/>
</dbReference>
<feature type="region of interest" description="Disordered" evidence="12">
    <location>
        <begin position="254"/>
        <end position="286"/>
    </location>
</feature>
<evidence type="ECO:0000259" key="15">
    <source>
        <dbReference type="PROSITE" id="PS50894"/>
    </source>
</evidence>
<feature type="domain" description="Histidine kinase" evidence="13">
    <location>
        <begin position="329"/>
        <end position="537"/>
    </location>
</feature>
<evidence type="ECO:0000256" key="8">
    <source>
        <dbReference type="ARBA" id="ARBA00022777"/>
    </source>
</evidence>